<comment type="caution">
    <text evidence="2">The sequence shown here is derived from an EMBL/GenBank/DDBJ whole genome shotgun (WGS) entry which is preliminary data.</text>
</comment>
<name>A0A7J6DPB7_CANSA</name>
<evidence type="ECO:0000313" key="2">
    <source>
        <dbReference type="EMBL" id="KAF4347945.1"/>
    </source>
</evidence>
<evidence type="ECO:0000313" key="3">
    <source>
        <dbReference type="Proteomes" id="UP000583929"/>
    </source>
</evidence>
<dbReference type="AlphaFoldDB" id="A0A7J6DPB7"/>
<dbReference type="InterPro" id="IPR025558">
    <property type="entry name" value="DUF4283"/>
</dbReference>
<evidence type="ECO:0000259" key="1">
    <source>
        <dbReference type="Pfam" id="PF14111"/>
    </source>
</evidence>
<protein>
    <recommendedName>
        <fullName evidence="1">DUF4283 domain-containing protein</fullName>
    </recommendedName>
</protein>
<dbReference type="Proteomes" id="UP000583929">
    <property type="component" value="Unassembled WGS sequence"/>
</dbReference>
<feature type="domain" description="DUF4283" evidence="1">
    <location>
        <begin position="57"/>
        <end position="117"/>
    </location>
</feature>
<reference evidence="2 3" key="1">
    <citation type="journal article" date="2020" name="bioRxiv">
        <title>Sequence and annotation of 42 cannabis genomes reveals extensive copy number variation in cannabinoid synthesis and pathogen resistance genes.</title>
        <authorList>
            <person name="Mckernan K.J."/>
            <person name="Helbert Y."/>
            <person name="Kane L.T."/>
            <person name="Ebling H."/>
            <person name="Zhang L."/>
            <person name="Liu B."/>
            <person name="Eaton Z."/>
            <person name="Mclaughlin S."/>
            <person name="Kingan S."/>
            <person name="Baybayan P."/>
            <person name="Concepcion G."/>
            <person name="Jordan M."/>
            <person name="Riva A."/>
            <person name="Barbazuk W."/>
            <person name="Harkins T."/>
        </authorList>
    </citation>
    <scope>NUCLEOTIDE SEQUENCE [LARGE SCALE GENOMIC DNA]</scope>
    <source>
        <strain evidence="3">cv. Jamaican Lion 4</strain>
        <tissue evidence="2">Leaf</tissue>
    </source>
</reference>
<gene>
    <name evidence="2" type="ORF">G4B88_014952</name>
</gene>
<sequence>MLNKPDTSMENLLARTSNLTVLDEEGWEINPNGGSEVASFCAMGRFCSNRPLNRPLLKTILGRVWGVSDRDWGVEIKLSTKESSFLLFSFKSSQDLNRILSKNPWFLNNGFLIVERFDGIPHDWNKIQRMGADLFSLSSSSNLGTTDKGKEVFLGDTFGLTASGNLLSQGTLNSGGGSMKEVIGEGISKAKKEWFLER</sequence>
<accession>A0A7J6DPB7</accession>
<dbReference type="EMBL" id="JAATIQ010000747">
    <property type="protein sequence ID" value="KAF4347945.1"/>
    <property type="molecule type" value="Genomic_DNA"/>
</dbReference>
<proteinExistence type="predicted"/>
<keyword evidence="3" id="KW-1185">Reference proteome</keyword>
<organism evidence="2 3">
    <name type="scientific">Cannabis sativa</name>
    <name type="common">Hemp</name>
    <name type="synonym">Marijuana</name>
    <dbReference type="NCBI Taxonomy" id="3483"/>
    <lineage>
        <taxon>Eukaryota</taxon>
        <taxon>Viridiplantae</taxon>
        <taxon>Streptophyta</taxon>
        <taxon>Embryophyta</taxon>
        <taxon>Tracheophyta</taxon>
        <taxon>Spermatophyta</taxon>
        <taxon>Magnoliopsida</taxon>
        <taxon>eudicotyledons</taxon>
        <taxon>Gunneridae</taxon>
        <taxon>Pentapetalae</taxon>
        <taxon>rosids</taxon>
        <taxon>fabids</taxon>
        <taxon>Rosales</taxon>
        <taxon>Cannabaceae</taxon>
        <taxon>Cannabis</taxon>
    </lineage>
</organism>
<dbReference type="Pfam" id="PF14111">
    <property type="entry name" value="DUF4283"/>
    <property type="match status" value="1"/>
</dbReference>